<proteinExistence type="predicted"/>
<comment type="caution">
    <text evidence="1">The sequence shown here is derived from an EMBL/GenBank/DDBJ whole genome shotgun (WGS) entry which is preliminary data.</text>
</comment>
<organism evidence="1">
    <name type="scientific">marine sediment metagenome</name>
    <dbReference type="NCBI Taxonomy" id="412755"/>
    <lineage>
        <taxon>unclassified sequences</taxon>
        <taxon>metagenomes</taxon>
        <taxon>ecological metagenomes</taxon>
    </lineage>
</organism>
<dbReference type="AlphaFoldDB" id="A0A0F9MBL3"/>
<evidence type="ECO:0000313" key="1">
    <source>
        <dbReference type="EMBL" id="KKN03154.1"/>
    </source>
</evidence>
<sequence length="112" mass="13354">MPRKEKFEKYGLKTKTTTIRIPDLNDLEKDKNMRKAIDEFILDYLNLKEKVSIKKSEINFKDMTITQDDLWNLYKFKTGKGTRDSRSKLLSKFTEVFNKNLEKLKEKKGVDK</sequence>
<gene>
    <name evidence="1" type="ORF">LCGC14_1110470</name>
</gene>
<protein>
    <submittedName>
        <fullName evidence="1">Uncharacterized protein</fullName>
    </submittedName>
</protein>
<dbReference type="EMBL" id="LAZR01005064">
    <property type="protein sequence ID" value="KKN03154.1"/>
    <property type="molecule type" value="Genomic_DNA"/>
</dbReference>
<reference evidence="1" key="1">
    <citation type="journal article" date="2015" name="Nature">
        <title>Complex archaea that bridge the gap between prokaryotes and eukaryotes.</title>
        <authorList>
            <person name="Spang A."/>
            <person name="Saw J.H."/>
            <person name="Jorgensen S.L."/>
            <person name="Zaremba-Niedzwiedzka K."/>
            <person name="Martijn J."/>
            <person name="Lind A.E."/>
            <person name="van Eijk R."/>
            <person name="Schleper C."/>
            <person name="Guy L."/>
            <person name="Ettema T.J."/>
        </authorList>
    </citation>
    <scope>NUCLEOTIDE SEQUENCE</scope>
</reference>
<name>A0A0F9MBL3_9ZZZZ</name>
<accession>A0A0F9MBL3</accession>